<dbReference type="AlphaFoldDB" id="A0A2T0YRK0"/>
<dbReference type="PANTHER" id="PTHR16305">
    <property type="entry name" value="TESTICULAR SOLUBLE ADENYLYL CYCLASE"/>
    <property type="match status" value="1"/>
</dbReference>
<dbReference type="GO" id="GO:0004016">
    <property type="term" value="F:adenylate cyclase activity"/>
    <property type="evidence" value="ECO:0007669"/>
    <property type="project" value="TreeGrafter"/>
</dbReference>
<dbReference type="GO" id="GO:0005524">
    <property type="term" value="F:ATP binding"/>
    <property type="evidence" value="ECO:0007669"/>
    <property type="project" value="UniProtKB-KW"/>
</dbReference>
<sequence length="611" mass="66762">MQTLQLHAERARRGHTQLVIIEGEEGVGKTTLVKEFLATLEGFVPVTLTLLEEDLHEVGSIFQWLPTDSDDSTPPTPGDLVKAARSAADSLRGPFVVVVEDFHWADQLSVEAVTLGLRQIPPTPCLLLFTMQHSEREDLKKLVRIAHSNPSASHIALSTLSEQGVRRYLSATTGLPISEYSAAAVHHITGGLPVVVHEAATWLEHTKSFPGRSTQHVVARVESAMQEDASRYRQHIVGTMDTLGISAREVLELLALAAVPLPAWYLLRALDAEESDLAERRSRDLVSSDFSGASYRLRSSSWQSTLRDLIPPADRVRLHLALADFDDGPESFAFRLSAARLGEDQEHLVTLGELGLTRSVELEQQGFGEKAERLIQQVTTALPQEGGLRALVNLAVRRRALPHLISDGMDAAFQNIPEGTLRSAWNALMLLRRGSTSEAAAALGRFPPDLESMPEDVVVFAYAVSECGRLAVPYGIGVPSPNFFGSALTVLREWRTTTAPDTDSGENTPDEGDYLGQLMVIIEMWSVLARGREEQTHERSLSELLSRRVRYAGAGLAANAVRSVLGARLRLAGECRASFRMLESLVQQPAANYLDSARLSFGLSLLLGTLG</sequence>
<keyword evidence="5" id="KW-1185">Reference proteome</keyword>
<dbReference type="InterPro" id="IPR041664">
    <property type="entry name" value="AAA_16"/>
</dbReference>
<proteinExistence type="predicted"/>
<evidence type="ECO:0000256" key="2">
    <source>
        <dbReference type="ARBA" id="ARBA00022840"/>
    </source>
</evidence>
<dbReference type="Pfam" id="PF13191">
    <property type="entry name" value="AAA_16"/>
    <property type="match status" value="1"/>
</dbReference>
<keyword evidence="1" id="KW-0547">Nucleotide-binding</keyword>
<keyword evidence="2" id="KW-0067">ATP-binding</keyword>
<protein>
    <submittedName>
        <fullName evidence="4">Dynein-related subfamily AAA family protein</fullName>
    </submittedName>
</protein>
<dbReference type="PANTHER" id="PTHR16305:SF28">
    <property type="entry name" value="GUANYLATE CYCLASE DOMAIN-CONTAINING PROTEIN"/>
    <property type="match status" value="1"/>
</dbReference>
<dbReference type="InterPro" id="IPR027417">
    <property type="entry name" value="P-loop_NTPase"/>
</dbReference>
<gene>
    <name evidence="4" type="ORF">BCL67_103176</name>
</gene>
<reference evidence="4 5" key="1">
    <citation type="submission" date="2018-03" db="EMBL/GenBank/DDBJ databases">
        <title>Comparative analysis of microorganisms from saline springs in Andes Mountain Range, Colombia.</title>
        <authorList>
            <person name="Rubin E."/>
        </authorList>
    </citation>
    <scope>NUCLEOTIDE SEQUENCE [LARGE SCALE GENOMIC DNA]</scope>
    <source>
        <strain evidence="4 5">CG 35</strain>
    </source>
</reference>
<organism evidence="4 5">
    <name type="scientific">Nesterenkonia sandarakina</name>
    <dbReference type="NCBI Taxonomy" id="272918"/>
    <lineage>
        <taxon>Bacteria</taxon>
        <taxon>Bacillati</taxon>
        <taxon>Actinomycetota</taxon>
        <taxon>Actinomycetes</taxon>
        <taxon>Micrococcales</taxon>
        <taxon>Micrococcaceae</taxon>
        <taxon>Nesterenkonia</taxon>
    </lineage>
</organism>
<evidence type="ECO:0000259" key="3">
    <source>
        <dbReference type="Pfam" id="PF13191"/>
    </source>
</evidence>
<evidence type="ECO:0000313" key="4">
    <source>
        <dbReference type="EMBL" id="PRZ18190.1"/>
    </source>
</evidence>
<feature type="domain" description="Orc1-like AAA ATPase" evidence="3">
    <location>
        <begin position="2"/>
        <end position="114"/>
    </location>
</feature>
<dbReference type="GO" id="GO:0005737">
    <property type="term" value="C:cytoplasm"/>
    <property type="evidence" value="ECO:0007669"/>
    <property type="project" value="TreeGrafter"/>
</dbReference>
<dbReference type="Proteomes" id="UP000238217">
    <property type="component" value="Unassembled WGS sequence"/>
</dbReference>
<dbReference type="EMBL" id="PVTY01000003">
    <property type="protein sequence ID" value="PRZ18190.1"/>
    <property type="molecule type" value="Genomic_DNA"/>
</dbReference>
<accession>A0A2T0YRK0</accession>
<evidence type="ECO:0000256" key="1">
    <source>
        <dbReference type="ARBA" id="ARBA00022741"/>
    </source>
</evidence>
<evidence type="ECO:0000313" key="5">
    <source>
        <dbReference type="Proteomes" id="UP000238217"/>
    </source>
</evidence>
<dbReference type="SUPFAM" id="SSF52540">
    <property type="entry name" value="P-loop containing nucleoside triphosphate hydrolases"/>
    <property type="match status" value="1"/>
</dbReference>
<name>A0A2T0YRK0_9MICC</name>
<comment type="caution">
    <text evidence="4">The sequence shown here is derived from an EMBL/GenBank/DDBJ whole genome shotgun (WGS) entry which is preliminary data.</text>
</comment>